<evidence type="ECO:0000256" key="9">
    <source>
        <dbReference type="PROSITE-ProRule" id="PRU00175"/>
    </source>
</evidence>
<dbReference type="PROSITE" id="PS00518">
    <property type="entry name" value="ZF_RING_1"/>
    <property type="match status" value="1"/>
</dbReference>
<dbReference type="Proteomes" id="UP000492821">
    <property type="component" value="Unassembled WGS sequence"/>
</dbReference>
<dbReference type="GO" id="GO:0000209">
    <property type="term" value="P:protein polyubiquitination"/>
    <property type="evidence" value="ECO:0007669"/>
    <property type="project" value="TreeGrafter"/>
</dbReference>
<reference evidence="12" key="1">
    <citation type="journal article" date="2013" name="Genetics">
        <title>The draft genome and transcriptome of Panagrellus redivivus are shaped by the harsh demands of a free-living lifestyle.</title>
        <authorList>
            <person name="Srinivasan J."/>
            <person name="Dillman A.R."/>
            <person name="Macchietto M.G."/>
            <person name="Heikkinen L."/>
            <person name="Lakso M."/>
            <person name="Fracchia K.M."/>
            <person name="Antoshechkin I."/>
            <person name="Mortazavi A."/>
            <person name="Wong G."/>
            <person name="Sternberg P.W."/>
        </authorList>
    </citation>
    <scope>NUCLEOTIDE SEQUENCE [LARGE SCALE GENOMIC DNA]</scope>
    <source>
        <strain evidence="12">MT8872</strain>
    </source>
</reference>
<keyword evidence="6" id="KW-0862">Zinc</keyword>
<dbReference type="AlphaFoldDB" id="A0A7E4ZVN2"/>
<dbReference type="EC" id="2.3.2.27" evidence="2"/>
<keyword evidence="5 9" id="KW-0863">Zinc-finger</keyword>
<evidence type="ECO:0000313" key="12">
    <source>
        <dbReference type="Proteomes" id="UP000492821"/>
    </source>
</evidence>
<dbReference type="InterPro" id="IPR001841">
    <property type="entry name" value="Znf_RING"/>
</dbReference>
<evidence type="ECO:0000256" key="10">
    <source>
        <dbReference type="SAM" id="MobiDB-lite"/>
    </source>
</evidence>
<dbReference type="WBParaSite" id="Pan_g20020.t1">
    <property type="protein sequence ID" value="Pan_g20020.t1"/>
    <property type="gene ID" value="Pan_g20020"/>
</dbReference>
<dbReference type="InterPro" id="IPR013083">
    <property type="entry name" value="Znf_RING/FYVE/PHD"/>
</dbReference>
<dbReference type="Pfam" id="PF13639">
    <property type="entry name" value="zf-RING_2"/>
    <property type="match status" value="1"/>
</dbReference>
<feature type="compositionally biased region" description="Polar residues" evidence="10">
    <location>
        <begin position="556"/>
        <end position="569"/>
    </location>
</feature>
<evidence type="ECO:0000256" key="7">
    <source>
        <dbReference type="ARBA" id="ARBA00023015"/>
    </source>
</evidence>
<accession>A0A7E4ZVN2</accession>
<keyword evidence="4" id="KW-0479">Metal-binding</keyword>
<keyword evidence="3" id="KW-0808">Transferase</keyword>
<evidence type="ECO:0000256" key="5">
    <source>
        <dbReference type="ARBA" id="ARBA00022771"/>
    </source>
</evidence>
<evidence type="ECO:0000256" key="6">
    <source>
        <dbReference type="ARBA" id="ARBA00022833"/>
    </source>
</evidence>
<evidence type="ECO:0000256" key="8">
    <source>
        <dbReference type="ARBA" id="ARBA00023163"/>
    </source>
</evidence>
<evidence type="ECO:0000256" key="3">
    <source>
        <dbReference type="ARBA" id="ARBA00022679"/>
    </source>
</evidence>
<dbReference type="GO" id="GO:0006513">
    <property type="term" value="P:protein monoubiquitination"/>
    <property type="evidence" value="ECO:0007669"/>
    <property type="project" value="TreeGrafter"/>
</dbReference>
<dbReference type="PANTHER" id="PTHR46077">
    <property type="entry name" value="E3 UBIQUITIN-PROTEIN LIGASE TOPORS"/>
    <property type="match status" value="1"/>
</dbReference>
<keyword evidence="12" id="KW-1185">Reference proteome</keyword>
<dbReference type="GO" id="GO:0061630">
    <property type="term" value="F:ubiquitin protein ligase activity"/>
    <property type="evidence" value="ECO:0007669"/>
    <property type="project" value="UniProtKB-EC"/>
</dbReference>
<evidence type="ECO:0000313" key="13">
    <source>
        <dbReference type="WBParaSite" id="Pan_g20020.t1"/>
    </source>
</evidence>
<feature type="compositionally biased region" description="Polar residues" evidence="10">
    <location>
        <begin position="442"/>
        <end position="461"/>
    </location>
</feature>
<keyword evidence="8" id="KW-0804">Transcription</keyword>
<keyword evidence="7" id="KW-0805">Transcription regulation</keyword>
<feature type="region of interest" description="Disordered" evidence="10">
    <location>
        <begin position="392"/>
        <end position="422"/>
    </location>
</feature>
<feature type="compositionally biased region" description="Acidic residues" evidence="10">
    <location>
        <begin position="409"/>
        <end position="422"/>
    </location>
</feature>
<sequence>MSDMPEPSLNVICLSDEDEDEVMEVEQRQSDDDDVVEIAAPPGTDSNCVICLEKTPTDPTLLSCCSHYFCYVCISTWIFNNPSCPMCKKPLEYIKHKLRPVPRKLPANFDDFDGEIENVPDKIADYELDLIRSLPDNHDFRYETQYVTENLTRLYANLDRIEHFIETQAFAKRDGMKSKNEIVETISRYSQLKVLLMSKDHPPSRETIYNNPEFRRIIYRFNLGPRNRIAPKFPFDSSPSNVEQHLKTVRARLIPYLSMELAGILQKTVIDFDRYLNVIMDYLLEKNKNQKTTYTKQLNMMGIANPHHFLSNLTHYLNSGQRLNIYHENTEWRPRGEIGFRHLFTDNSDVQVISEMAPPPQAAPSMYDRVVHRSRYPPNDDALRTFMDHIMNRDQPPVPPVNNETVIDLSDDDDSSGDADTEDNVQMFAHPACRFNQPLAPPTSSSSRNRPLQHRSSSIATPNLLALQRRNRGFLRDMPSNLYARELLRNRRSQPPSPEGARYSPFDTFQTPFADIDFGHRATSSSTRGLSRLPTRFPTPPLIDVDESDEQPGPSARTSEPGPSSSSLAFNARHPRIRYPASESDSDVQIIQQTESNPLSGVHS</sequence>
<dbReference type="SMART" id="SM00184">
    <property type="entry name" value="RING"/>
    <property type="match status" value="1"/>
</dbReference>
<dbReference type="SUPFAM" id="SSF57850">
    <property type="entry name" value="RING/U-box"/>
    <property type="match status" value="1"/>
</dbReference>
<feature type="region of interest" description="Disordered" evidence="10">
    <location>
        <begin position="519"/>
        <end position="604"/>
    </location>
</feature>
<protein>
    <recommendedName>
        <fullName evidence="2">RING-type E3 ubiquitin transferase</fullName>
        <ecNumber evidence="2">2.3.2.27</ecNumber>
    </recommendedName>
</protein>
<dbReference type="InterPro" id="IPR017907">
    <property type="entry name" value="Znf_RING_CS"/>
</dbReference>
<organism evidence="12 13">
    <name type="scientific">Panagrellus redivivus</name>
    <name type="common">Microworm</name>
    <dbReference type="NCBI Taxonomy" id="6233"/>
    <lineage>
        <taxon>Eukaryota</taxon>
        <taxon>Metazoa</taxon>
        <taxon>Ecdysozoa</taxon>
        <taxon>Nematoda</taxon>
        <taxon>Chromadorea</taxon>
        <taxon>Rhabditida</taxon>
        <taxon>Tylenchina</taxon>
        <taxon>Panagrolaimomorpha</taxon>
        <taxon>Panagrolaimoidea</taxon>
        <taxon>Panagrolaimidae</taxon>
        <taxon>Panagrellus</taxon>
    </lineage>
</organism>
<name>A0A7E4ZVN2_PANRE</name>
<feature type="compositionally biased region" description="Polar residues" evidence="10">
    <location>
        <begin position="587"/>
        <end position="604"/>
    </location>
</feature>
<reference evidence="13" key="2">
    <citation type="submission" date="2020-10" db="UniProtKB">
        <authorList>
            <consortium name="WormBaseParasite"/>
        </authorList>
    </citation>
    <scope>IDENTIFICATION</scope>
</reference>
<comment type="catalytic activity">
    <reaction evidence="1">
        <text>S-ubiquitinyl-[E2 ubiquitin-conjugating enzyme]-L-cysteine + [acceptor protein]-L-lysine = [E2 ubiquitin-conjugating enzyme]-L-cysteine + N(6)-ubiquitinyl-[acceptor protein]-L-lysine.</text>
        <dbReference type="EC" id="2.3.2.27"/>
    </reaction>
</comment>
<evidence type="ECO:0000256" key="1">
    <source>
        <dbReference type="ARBA" id="ARBA00000900"/>
    </source>
</evidence>
<evidence type="ECO:0000256" key="4">
    <source>
        <dbReference type="ARBA" id="ARBA00022723"/>
    </source>
</evidence>
<evidence type="ECO:0000259" key="11">
    <source>
        <dbReference type="PROSITE" id="PS50089"/>
    </source>
</evidence>
<feature type="region of interest" description="Disordered" evidence="10">
    <location>
        <begin position="489"/>
        <end position="508"/>
    </location>
</feature>
<feature type="region of interest" description="Disordered" evidence="10">
    <location>
        <begin position="435"/>
        <end position="464"/>
    </location>
</feature>
<dbReference type="Gene3D" id="3.30.40.10">
    <property type="entry name" value="Zinc/RING finger domain, C3HC4 (zinc finger)"/>
    <property type="match status" value="1"/>
</dbReference>
<evidence type="ECO:0000256" key="2">
    <source>
        <dbReference type="ARBA" id="ARBA00012483"/>
    </source>
</evidence>
<dbReference type="PROSITE" id="PS50089">
    <property type="entry name" value="ZF_RING_2"/>
    <property type="match status" value="1"/>
</dbReference>
<dbReference type="PANTHER" id="PTHR46077:SF1">
    <property type="entry name" value="TOP1 BINDING ARGININE_SERINE RICH PROTEIN, E3 UBIQUITIN LIGASE"/>
    <property type="match status" value="1"/>
</dbReference>
<proteinExistence type="predicted"/>
<dbReference type="GO" id="GO:0008270">
    <property type="term" value="F:zinc ion binding"/>
    <property type="evidence" value="ECO:0007669"/>
    <property type="project" value="UniProtKB-KW"/>
</dbReference>
<feature type="domain" description="RING-type" evidence="11">
    <location>
        <begin position="48"/>
        <end position="88"/>
    </location>
</feature>